<feature type="chain" id="PRO_5014691231" evidence="2">
    <location>
        <begin position="29"/>
        <end position="671"/>
    </location>
</feature>
<organism evidence="3 4">
    <name type="scientific">Phycicoccus duodecadis</name>
    <dbReference type="NCBI Taxonomy" id="173053"/>
    <lineage>
        <taxon>Bacteria</taxon>
        <taxon>Bacillati</taxon>
        <taxon>Actinomycetota</taxon>
        <taxon>Actinomycetes</taxon>
        <taxon>Micrococcales</taxon>
        <taxon>Intrasporangiaceae</taxon>
        <taxon>Phycicoccus</taxon>
    </lineage>
</organism>
<keyword evidence="1" id="KW-1133">Transmembrane helix</keyword>
<feature type="transmembrane region" description="Helical" evidence="1">
    <location>
        <begin position="452"/>
        <end position="469"/>
    </location>
</feature>
<feature type="transmembrane region" description="Helical" evidence="1">
    <location>
        <begin position="589"/>
        <end position="606"/>
    </location>
</feature>
<feature type="transmembrane region" description="Helical" evidence="1">
    <location>
        <begin position="613"/>
        <end position="630"/>
    </location>
</feature>
<feature type="transmembrane region" description="Helical" evidence="1">
    <location>
        <begin position="316"/>
        <end position="336"/>
    </location>
</feature>
<feature type="transmembrane region" description="Helical" evidence="1">
    <location>
        <begin position="528"/>
        <end position="548"/>
    </location>
</feature>
<reference evidence="3 4" key="1">
    <citation type="submission" date="2017-12" db="EMBL/GenBank/DDBJ databases">
        <title>Sequencing the genomes of 1000 Actinobacteria strains.</title>
        <authorList>
            <person name="Klenk H.-P."/>
        </authorList>
    </citation>
    <scope>NUCLEOTIDE SEQUENCE [LARGE SCALE GENOMIC DNA]</scope>
    <source>
        <strain evidence="3 4">DSM 12806</strain>
    </source>
</reference>
<feature type="transmembrane region" description="Helical" evidence="1">
    <location>
        <begin position="377"/>
        <end position="399"/>
    </location>
</feature>
<feature type="transmembrane region" description="Helical" evidence="1">
    <location>
        <begin position="636"/>
        <end position="652"/>
    </location>
</feature>
<keyword evidence="2" id="KW-0732">Signal</keyword>
<feature type="transmembrane region" description="Helical" evidence="1">
    <location>
        <begin position="501"/>
        <end position="521"/>
    </location>
</feature>
<comment type="caution">
    <text evidence="3">The sequence shown here is derived from an EMBL/GenBank/DDBJ whole genome shotgun (WGS) entry which is preliminary data.</text>
</comment>
<feature type="transmembrane region" description="Helical" evidence="1">
    <location>
        <begin position="348"/>
        <end position="371"/>
    </location>
</feature>
<keyword evidence="1" id="KW-0472">Membrane</keyword>
<gene>
    <name evidence="3" type="ORF">ATL31_0823</name>
</gene>
<evidence type="ECO:0000313" key="4">
    <source>
        <dbReference type="Proteomes" id="UP000233781"/>
    </source>
</evidence>
<name>A0A2N3YGQ5_9MICO</name>
<evidence type="ECO:0000256" key="2">
    <source>
        <dbReference type="SAM" id="SignalP"/>
    </source>
</evidence>
<keyword evidence="1" id="KW-0812">Transmembrane</keyword>
<feature type="signal peptide" evidence="2">
    <location>
        <begin position="1"/>
        <end position="28"/>
    </location>
</feature>
<sequence>MTLPRRAALAVVAALLALLGLTAVGATASAPARPASPGAGPVVLVGAAGLAWSDIDAATTPTLRRLADDGAVASMTVRAVRSRACAVDGWLTLSAGRRAADVAEPCRAAPPVTDGVVPRWSEYLARARADGYDARPGTLAQRLEAAGACVAATGPGAAVAAADPSGHVRTVAAGAGSPCPVLLVDGGTLPVDPSARAEALRALDSLVSGYASRPGTRLVVAGIGDGASPVRPRAVIATGLGAGELTSASTRQPGLVQLQDLTASLLSWAGADDSGLTGRPVSRVAGSGDVPGAERVADRTGFESRAATLRSVSPQVTGWLAAAYALWCAVAALLVLRGRAAERLPPSVRVLGEALATVPLATYVANLVPWWHAGRPVLAFTAALAVAAVAVAALAVAVGRRRPLGALLVVAVLTLLVLVGDVLTGSGLQLASVFGQNPVVGGRFYGIGNTSYALYGTASVAVVVLVATAGRLPRPWALTLAGVVGLLLTAVEGHPSYGADFGGPPGLLLAGLVVLALAAGVRFTAVRVGAALAAVVLVTAGVAVLDWLRPAASRTHLGEFVQTVLDGGLGDVLGRKLAQNLTNLGSPPLLAVALGTLVLAVALWRARWRPTRAGALVLRGCAVVGVVGFAINDSGLVVPAFVALSLLPLVLADRSADRVPDRIPDVAEPPG</sequence>
<dbReference type="InterPro" id="IPR006311">
    <property type="entry name" value="TAT_signal"/>
</dbReference>
<dbReference type="Proteomes" id="UP000233781">
    <property type="component" value="Unassembled WGS sequence"/>
</dbReference>
<dbReference type="RefSeq" id="WP_158239782.1">
    <property type="nucleotide sequence ID" value="NZ_PJNE01000001.1"/>
</dbReference>
<dbReference type="EMBL" id="PJNE01000001">
    <property type="protein sequence ID" value="PKW26019.1"/>
    <property type="molecule type" value="Genomic_DNA"/>
</dbReference>
<keyword evidence="4" id="KW-1185">Reference proteome</keyword>
<feature type="transmembrane region" description="Helical" evidence="1">
    <location>
        <begin position="476"/>
        <end position="495"/>
    </location>
</feature>
<dbReference type="OrthoDB" id="3264110at2"/>
<dbReference type="PROSITE" id="PS51318">
    <property type="entry name" value="TAT"/>
    <property type="match status" value="1"/>
</dbReference>
<evidence type="ECO:0000313" key="3">
    <source>
        <dbReference type="EMBL" id="PKW26019.1"/>
    </source>
</evidence>
<protein>
    <submittedName>
        <fullName evidence="3">Uncharacterized protein</fullName>
    </submittedName>
</protein>
<dbReference type="AlphaFoldDB" id="A0A2N3YGQ5"/>
<feature type="transmembrane region" description="Helical" evidence="1">
    <location>
        <begin position="406"/>
        <end position="432"/>
    </location>
</feature>
<proteinExistence type="predicted"/>
<accession>A0A2N3YGQ5</accession>
<evidence type="ECO:0000256" key="1">
    <source>
        <dbReference type="SAM" id="Phobius"/>
    </source>
</evidence>